<dbReference type="EMBL" id="JBHTBW010000006">
    <property type="protein sequence ID" value="MFC7439989.1"/>
    <property type="molecule type" value="Genomic_DNA"/>
</dbReference>
<evidence type="ECO:0000313" key="3">
    <source>
        <dbReference type="Proteomes" id="UP001596500"/>
    </source>
</evidence>
<sequence length="212" mass="23698">MVGLVGLAYHLLQPDYLEYQQLKQEGKNLAGNMKRYEKYTASTYQLPIEPSQAELTGLEKKIPIVQNRPEYVVQLEQAVKTSGATWVKMELLDDIAQVLAAKTASTNTAEETTTASATQPKENGVIPPDASDVAKQLGIVPSEALKPIWVKLEVKATKSQFPNLLNQLQQGERLVTVVGWDYQWTDETKAEPGVVYLALYMYQDEQVKKNVK</sequence>
<dbReference type="Proteomes" id="UP001596500">
    <property type="component" value="Unassembled WGS sequence"/>
</dbReference>
<feature type="compositionally biased region" description="Low complexity" evidence="1">
    <location>
        <begin position="106"/>
        <end position="118"/>
    </location>
</feature>
<feature type="region of interest" description="Disordered" evidence="1">
    <location>
        <begin position="106"/>
        <end position="128"/>
    </location>
</feature>
<accession>A0ABW2RG91</accession>
<dbReference type="RefSeq" id="WP_379863198.1">
    <property type="nucleotide sequence ID" value="NZ_JBHTBW010000006.1"/>
</dbReference>
<gene>
    <name evidence="2" type="ORF">ACFQNG_02265</name>
</gene>
<organism evidence="2 3">
    <name type="scientific">Laceyella putida</name>
    <dbReference type="NCBI Taxonomy" id="110101"/>
    <lineage>
        <taxon>Bacteria</taxon>
        <taxon>Bacillati</taxon>
        <taxon>Bacillota</taxon>
        <taxon>Bacilli</taxon>
        <taxon>Bacillales</taxon>
        <taxon>Thermoactinomycetaceae</taxon>
        <taxon>Laceyella</taxon>
    </lineage>
</organism>
<evidence type="ECO:0000313" key="2">
    <source>
        <dbReference type="EMBL" id="MFC7439989.1"/>
    </source>
</evidence>
<evidence type="ECO:0000256" key="1">
    <source>
        <dbReference type="SAM" id="MobiDB-lite"/>
    </source>
</evidence>
<comment type="caution">
    <text evidence="2">The sequence shown here is derived from an EMBL/GenBank/DDBJ whole genome shotgun (WGS) entry which is preliminary data.</text>
</comment>
<protein>
    <submittedName>
        <fullName evidence="2">Uncharacterized protein</fullName>
    </submittedName>
</protein>
<reference evidence="3" key="1">
    <citation type="journal article" date="2019" name="Int. J. Syst. Evol. Microbiol.">
        <title>The Global Catalogue of Microorganisms (GCM) 10K type strain sequencing project: providing services to taxonomists for standard genome sequencing and annotation.</title>
        <authorList>
            <consortium name="The Broad Institute Genomics Platform"/>
            <consortium name="The Broad Institute Genome Sequencing Center for Infectious Disease"/>
            <person name="Wu L."/>
            <person name="Ma J."/>
        </authorList>
    </citation>
    <scope>NUCLEOTIDE SEQUENCE [LARGE SCALE GENOMIC DNA]</scope>
    <source>
        <strain evidence="3">CGMCC 1.12942</strain>
    </source>
</reference>
<proteinExistence type="predicted"/>
<keyword evidence="3" id="KW-1185">Reference proteome</keyword>
<name>A0ABW2RG91_9BACL</name>